<feature type="region of interest" description="Disordered" evidence="2">
    <location>
        <begin position="1"/>
        <end position="54"/>
    </location>
</feature>
<keyword evidence="1" id="KW-0175">Coiled coil</keyword>
<organism evidence="3 4">
    <name type="scientific">Pythium oligandrum</name>
    <name type="common">Mycoparasitic fungus</name>
    <dbReference type="NCBI Taxonomy" id="41045"/>
    <lineage>
        <taxon>Eukaryota</taxon>
        <taxon>Sar</taxon>
        <taxon>Stramenopiles</taxon>
        <taxon>Oomycota</taxon>
        <taxon>Peronosporomycetes</taxon>
        <taxon>Pythiales</taxon>
        <taxon>Pythiaceae</taxon>
        <taxon>Pythium</taxon>
    </lineage>
</organism>
<feature type="coiled-coil region" evidence="1">
    <location>
        <begin position="61"/>
        <end position="95"/>
    </location>
</feature>
<feature type="compositionally biased region" description="Low complexity" evidence="2">
    <location>
        <begin position="338"/>
        <end position="348"/>
    </location>
</feature>
<name>A0A8K1FEY3_PYTOL</name>
<accession>A0A8K1FEY3</accession>
<feature type="compositionally biased region" description="Basic and acidic residues" evidence="2">
    <location>
        <begin position="312"/>
        <end position="321"/>
    </location>
</feature>
<dbReference type="Proteomes" id="UP000794436">
    <property type="component" value="Unassembled WGS sequence"/>
</dbReference>
<evidence type="ECO:0000313" key="3">
    <source>
        <dbReference type="EMBL" id="TMW56278.1"/>
    </source>
</evidence>
<evidence type="ECO:0000256" key="1">
    <source>
        <dbReference type="SAM" id="Coils"/>
    </source>
</evidence>
<proteinExistence type="predicted"/>
<evidence type="ECO:0000313" key="4">
    <source>
        <dbReference type="Proteomes" id="UP000794436"/>
    </source>
</evidence>
<comment type="caution">
    <text evidence="3">The sequence shown here is derived from an EMBL/GenBank/DDBJ whole genome shotgun (WGS) entry which is preliminary data.</text>
</comment>
<reference evidence="3" key="1">
    <citation type="submission" date="2019-03" db="EMBL/GenBank/DDBJ databases">
        <title>Long read genome sequence of the mycoparasitic Pythium oligandrum ATCC 38472 isolated from sugarbeet rhizosphere.</title>
        <authorList>
            <person name="Gaulin E."/>
        </authorList>
    </citation>
    <scope>NUCLEOTIDE SEQUENCE</scope>
    <source>
        <strain evidence="3">ATCC 38472_TT</strain>
    </source>
</reference>
<feature type="region of interest" description="Disordered" evidence="2">
    <location>
        <begin position="305"/>
        <end position="364"/>
    </location>
</feature>
<dbReference type="OrthoDB" id="71603at2759"/>
<sequence length="364" mass="41033">MNSVRREGAWTQRQSGTSRAALTMASGAAKRTAIDEDKAERRRKQCRISQRRYRDKKGSTEYNLRLDINNLRENVEQLRRVRALLQSKIQNDQRLQNSSVVKAVEQYYLMFATGLHDPQSGGAHVERYYRIQVSFLRAFMAPNIKLGDGVGIVHVLKHWRRFTRYHASLSTKLNAVDVFGSATAPIVKAQSVLRVRISRTTIEKIFPHILSHDDIVQMLIGKEVAYAVCSEFVFDEKVQVVHHDTTIDFLAGLSQLLNDPYITADILRKALISKSNLLETPSTDEEDFDWMEDGDDDDDVELAGSARTIQRATDEEGKYGVESDDLEEKTDATLSGEDAASVSSATTDPDADSSSRHHLQFILS</sequence>
<dbReference type="CDD" id="cd14686">
    <property type="entry name" value="bZIP"/>
    <property type="match status" value="1"/>
</dbReference>
<feature type="compositionally biased region" description="Polar residues" evidence="2">
    <location>
        <begin position="11"/>
        <end position="20"/>
    </location>
</feature>
<feature type="compositionally biased region" description="Basic residues" evidence="2">
    <location>
        <begin position="41"/>
        <end position="54"/>
    </location>
</feature>
<evidence type="ECO:0008006" key="5">
    <source>
        <dbReference type="Google" id="ProtNLM"/>
    </source>
</evidence>
<keyword evidence="4" id="KW-1185">Reference proteome</keyword>
<gene>
    <name evidence="3" type="ORF">Poli38472_008926</name>
</gene>
<protein>
    <recommendedName>
        <fullName evidence="5">BZIP domain-containing protein</fullName>
    </recommendedName>
</protein>
<dbReference type="AlphaFoldDB" id="A0A8K1FEY3"/>
<evidence type="ECO:0000256" key="2">
    <source>
        <dbReference type="SAM" id="MobiDB-lite"/>
    </source>
</evidence>
<dbReference type="EMBL" id="SPLM01000146">
    <property type="protein sequence ID" value="TMW56278.1"/>
    <property type="molecule type" value="Genomic_DNA"/>
</dbReference>